<sequence length="46" mass="5248">MMSKHYMEAPDTHTKSEGRFFGTCTSPAPSATTKQTECYTFIRQQD</sequence>
<name>A0A0A8ZS09_ARUDO</name>
<reference evidence="2" key="2">
    <citation type="journal article" date="2015" name="Data Brief">
        <title>Shoot transcriptome of the giant reed, Arundo donax.</title>
        <authorList>
            <person name="Barrero R.A."/>
            <person name="Guerrero F.D."/>
            <person name="Moolhuijzen P."/>
            <person name="Goolsby J.A."/>
            <person name="Tidwell J."/>
            <person name="Bellgard S.E."/>
            <person name="Bellgard M.I."/>
        </authorList>
    </citation>
    <scope>NUCLEOTIDE SEQUENCE</scope>
    <source>
        <tissue evidence="2">Shoot tissue taken approximately 20 cm above the soil surface</tissue>
    </source>
</reference>
<reference evidence="2" key="1">
    <citation type="submission" date="2014-09" db="EMBL/GenBank/DDBJ databases">
        <authorList>
            <person name="Magalhaes I.L.F."/>
            <person name="Oliveira U."/>
            <person name="Santos F.R."/>
            <person name="Vidigal T.H.D.A."/>
            <person name="Brescovit A.D."/>
            <person name="Santos A.J."/>
        </authorList>
    </citation>
    <scope>NUCLEOTIDE SEQUENCE</scope>
    <source>
        <tissue evidence="2">Shoot tissue taken approximately 20 cm above the soil surface</tissue>
    </source>
</reference>
<evidence type="ECO:0000313" key="2">
    <source>
        <dbReference type="EMBL" id="JAD37587.1"/>
    </source>
</evidence>
<organism evidence="2">
    <name type="scientific">Arundo donax</name>
    <name type="common">Giant reed</name>
    <name type="synonym">Donax arundinaceus</name>
    <dbReference type="NCBI Taxonomy" id="35708"/>
    <lineage>
        <taxon>Eukaryota</taxon>
        <taxon>Viridiplantae</taxon>
        <taxon>Streptophyta</taxon>
        <taxon>Embryophyta</taxon>
        <taxon>Tracheophyta</taxon>
        <taxon>Spermatophyta</taxon>
        <taxon>Magnoliopsida</taxon>
        <taxon>Liliopsida</taxon>
        <taxon>Poales</taxon>
        <taxon>Poaceae</taxon>
        <taxon>PACMAD clade</taxon>
        <taxon>Arundinoideae</taxon>
        <taxon>Arundineae</taxon>
        <taxon>Arundo</taxon>
    </lineage>
</organism>
<feature type="region of interest" description="Disordered" evidence="1">
    <location>
        <begin position="1"/>
        <end position="22"/>
    </location>
</feature>
<dbReference type="AlphaFoldDB" id="A0A0A8ZS09"/>
<protein>
    <submittedName>
        <fullName evidence="2">Uncharacterized protein</fullName>
    </submittedName>
</protein>
<proteinExistence type="predicted"/>
<feature type="compositionally biased region" description="Basic and acidic residues" evidence="1">
    <location>
        <begin position="1"/>
        <end position="18"/>
    </location>
</feature>
<dbReference type="EMBL" id="GBRH01260308">
    <property type="protein sequence ID" value="JAD37587.1"/>
    <property type="molecule type" value="Transcribed_RNA"/>
</dbReference>
<accession>A0A0A8ZS09</accession>
<evidence type="ECO:0000256" key="1">
    <source>
        <dbReference type="SAM" id="MobiDB-lite"/>
    </source>
</evidence>